<name>A0ABQ5RLR5_9CHLO</name>
<comment type="caution">
    <text evidence="2">The sequence shown here is derived from an EMBL/GenBank/DDBJ whole genome shotgun (WGS) entry which is preliminary data.</text>
</comment>
<feature type="region of interest" description="Disordered" evidence="1">
    <location>
        <begin position="144"/>
        <end position="187"/>
    </location>
</feature>
<evidence type="ECO:0000313" key="2">
    <source>
        <dbReference type="EMBL" id="GLI58439.1"/>
    </source>
</evidence>
<feature type="non-terminal residue" evidence="2">
    <location>
        <position position="187"/>
    </location>
</feature>
<gene>
    <name evidence="2" type="ORF">VaNZ11_000157</name>
</gene>
<reference evidence="2 3" key="1">
    <citation type="journal article" date="2023" name="IScience">
        <title>Expanded male sex-determining region conserved during the evolution of homothallism in the green alga Volvox.</title>
        <authorList>
            <person name="Yamamoto K."/>
            <person name="Matsuzaki R."/>
            <person name="Mahakham W."/>
            <person name="Heman W."/>
            <person name="Sekimoto H."/>
            <person name="Kawachi M."/>
            <person name="Minakuchi Y."/>
            <person name="Toyoda A."/>
            <person name="Nozaki H."/>
        </authorList>
    </citation>
    <scope>NUCLEOTIDE SEQUENCE [LARGE SCALE GENOMIC DNA]</scope>
    <source>
        <strain evidence="2 3">NIES-4468</strain>
    </source>
</reference>
<accession>A0ABQ5RLR5</accession>
<evidence type="ECO:0000256" key="1">
    <source>
        <dbReference type="SAM" id="MobiDB-lite"/>
    </source>
</evidence>
<evidence type="ECO:0008006" key="4">
    <source>
        <dbReference type="Google" id="ProtNLM"/>
    </source>
</evidence>
<protein>
    <recommendedName>
        <fullName evidence="4">CTLH domain-containing protein</fullName>
    </recommendedName>
</protein>
<organism evidence="2 3">
    <name type="scientific">Volvox africanus</name>
    <dbReference type="NCBI Taxonomy" id="51714"/>
    <lineage>
        <taxon>Eukaryota</taxon>
        <taxon>Viridiplantae</taxon>
        <taxon>Chlorophyta</taxon>
        <taxon>core chlorophytes</taxon>
        <taxon>Chlorophyceae</taxon>
        <taxon>CS clade</taxon>
        <taxon>Chlamydomonadales</taxon>
        <taxon>Volvocaceae</taxon>
        <taxon>Volvox</taxon>
    </lineage>
</organism>
<proteinExistence type="predicted"/>
<evidence type="ECO:0000313" key="3">
    <source>
        <dbReference type="Proteomes" id="UP001165090"/>
    </source>
</evidence>
<keyword evidence="3" id="KW-1185">Reference proteome</keyword>
<sequence>MTVERAPYIAQQPVESEGSGASDHDIAQQLMHLEDMLFLSQYEEAAQASAELVSQFSERGKADDALLQRALMIAFQAHFFIGRHSGVDAMVDKLGLTRVGVPTFMAWVLLLLESGMASTARRRVEQYMSTVMALIPEQGREASSHSAIDDAAVTTGPQPGVDGCERQGQAPTTAAKVAESTADKSCQ</sequence>
<dbReference type="Proteomes" id="UP001165090">
    <property type="component" value="Unassembled WGS sequence"/>
</dbReference>
<dbReference type="EMBL" id="BSDZ01000003">
    <property type="protein sequence ID" value="GLI58439.1"/>
    <property type="molecule type" value="Genomic_DNA"/>
</dbReference>